<accession>A0AAV4SN02</accession>
<organism evidence="1 2">
    <name type="scientific">Caerostris darwini</name>
    <dbReference type="NCBI Taxonomy" id="1538125"/>
    <lineage>
        <taxon>Eukaryota</taxon>
        <taxon>Metazoa</taxon>
        <taxon>Ecdysozoa</taxon>
        <taxon>Arthropoda</taxon>
        <taxon>Chelicerata</taxon>
        <taxon>Arachnida</taxon>
        <taxon>Araneae</taxon>
        <taxon>Araneomorphae</taxon>
        <taxon>Entelegynae</taxon>
        <taxon>Araneoidea</taxon>
        <taxon>Araneidae</taxon>
        <taxon>Caerostris</taxon>
    </lineage>
</organism>
<dbReference type="Proteomes" id="UP001054837">
    <property type="component" value="Unassembled WGS sequence"/>
</dbReference>
<dbReference type="EMBL" id="BPLQ01007976">
    <property type="protein sequence ID" value="GIY33722.1"/>
    <property type="molecule type" value="Genomic_DNA"/>
</dbReference>
<protein>
    <submittedName>
        <fullName evidence="1">Uncharacterized protein</fullName>
    </submittedName>
</protein>
<evidence type="ECO:0000313" key="1">
    <source>
        <dbReference type="EMBL" id="GIY33722.1"/>
    </source>
</evidence>
<reference evidence="1 2" key="1">
    <citation type="submission" date="2021-06" db="EMBL/GenBank/DDBJ databases">
        <title>Caerostris darwini draft genome.</title>
        <authorList>
            <person name="Kono N."/>
            <person name="Arakawa K."/>
        </authorList>
    </citation>
    <scope>NUCLEOTIDE SEQUENCE [LARGE SCALE GENOMIC DNA]</scope>
</reference>
<gene>
    <name evidence="1" type="ORF">CDAR_386171</name>
</gene>
<dbReference type="AlphaFoldDB" id="A0AAV4SN02"/>
<sequence>MNLNSFFLYVEITSGKRASSIRNEQIKADKSGKLFSLRHLHVCSKIKHKRAKRHSTNQYNNNRPINFSFSKSVLVIARHSPLPPFQSGRVTLPWRQSHRWSFLSFCSSEEERWK</sequence>
<keyword evidence="2" id="KW-1185">Reference proteome</keyword>
<comment type="caution">
    <text evidence="1">The sequence shown here is derived from an EMBL/GenBank/DDBJ whole genome shotgun (WGS) entry which is preliminary data.</text>
</comment>
<proteinExistence type="predicted"/>
<name>A0AAV4SN02_9ARAC</name>
<evidence type="ECO:0000313" key="2">
    <source>
        <dbReference type="Proteomes" id="UP001054837"/>
    </source>
</evidence>